<dbReference type="InterPro" id="IPR043129">
    <property type="entry name" value="ATPase_NBD"/>
</dbReference>
<comment type="caution">
    <text evidence="2">The sequence shown here is derived from an EMBL/GenBank/DDBJ whole genome shotgun (WGS) entry which is preliminary data.</text>
</comment>
<dbReference type="AlphaFoldDB" id="A0A9P6ATF2"/>
<name>A0A9P6ATF2_9AGAM</name>
<dbReference type="SMART" id="SM00268">
    <property type="entry name" value="ACTIN"/>
    <property type="match status" value="1"/>
</dbReference>
<gene>
    <name evidence="2" type="ORF">BS47DRAFT_1346914</name>
</gene>
<dbReference type="OrthoDB" id="74201at2759"/>
<reference evidence="2" key="1">
    <citation type="journal article" date="2020" name="Nat. Commun.">
        <title>Large-scale genome sequencing of mycorrhizal fungi provides insights into the early evolution of symbiotic traits.</title>
        <authorList>
            <person name="Miyauchi S."/>
            <person name="Kiss E."/>
            <person name="Kuo A."/>
            <person name="Drula E."/>
            <person name="Kohler A."/>
            <person name="Sanchez-Garcia M."/>
            <person name="Morin E."/>
            <person name="Andreopoulos B."/>
            <person name="Barry K.W."/>
            <person name="Bonito G."/>
            <person name="Buee M."/>
            <person name="Carver A."/>
            <person name="Chen C."/>
            <person name="Cichocki N."/>
            <person name="Clum A."/>
            <person name="Culley D."/>
            <person name="Crous P.W."/>
            <person name="Fauchery L."/>
            <person name="Girlanda M."/>
            <person name="Hayes R.D."/>
            <person name="Keri Z."/>
            <person name="LaButti K."/>
            <person name="Lipzen A."/>
            <person name="Lombard V."/>
            <person name="Magnuson J."/>
            <person name="Maillard F."/>
            <person name="Murat C."/>
            <person name="Nolan M."/>
            <person name="Ohm R.A."/>
            <person name="Pangilinan J."/>
            <person name="Pereira M.F."/>
            <person name="Perotto S."/>
            <person name="Peter M."/>
            <person name="Pfister S."/>
            <person name="Riley R."/>
            <person name="Sitrit Y."/>
            <person name="Stielow J.B."/>
            <person name="Szollosi G."/>
            <person name="Zifcakova L."/>
            <person name="Stursova M."/>
            <person name="Spatafora J.W."/>
            <person name="Tedersoo L."/>
            <person name="Vaario L.M."/>
            <person name="Yamada A."/>
            <person name="Yan M."/>
            <person name="Wang P."/>
            <person name="Xu J."/>
            <person name="Bruns T."/>
            <person name="Baldrian P."/>
            <person name="Vilgalys R."/>
            <person name="Dunand C."/>
            <person name="Henrissat B."/>
            <person name="Grigoriev I.V."/>
            <person name="Hibbett D."/>
            <person name="Nagy L.G."/>
            <person name="Martin F.M."/>
        </authorList>
    </citation>
    <scope>NUCLEOTIDE SEQUENCE</scope>
    <source>
        <strain evidence="2">UP504</strain>
    </source>
</reference>
<dbReference type="Proteomes" id="UP000886523">
    <property type="component" value="Unassembled WGS sequence"/>
</dbReference>
<dbReference type="PANTHER" id="PTHR11937">
    <property type="entry name" value="ACTIN"/>
    <property type="match status" value="1"/>
</dbReference>
<dbReference type="EMBL" id="MU129001">
    <property type="protein sequence ID" value="KAF9511394.1"/>
    <property type="molecule type" value="Genomic_DNA"/>
</dbReference>
<dbReference type="InterPro" id="IPR004000">
    <property type="entry name" value="Actin"/>
</dbReference>
<dbReference type="Gene3D" id="3.30.420.40">
    <property type="match status" value="3"/>
</dbReference>
<dbReference type="PRINTS" id="PR00190">
    <property type="entry name" value="ACTIN"/>
</dbReference>
<proteinExistence type="inferred from homology"/>
<dbReference type="CDD" id="cd10208">
    <property type="entry name" value="ASKHA_NBD_ScArp9-like"/>
    <property type="match status" value="1"/>
</dbReference>
<dbReference type="Pfam" id="PF00022">
    <property type="entry name" value="Actin"/>
    <property type="match status" value="1"/>
</dbReference>
<comment type="similarity">
    <text evidence="1">Belongs to the actin family.</text>
</comment>
<keyword evidence="3" id="KW-1185">Reference proteome</keyword>
<accession>A0A9P6ATF2</accession>
<evidence type="ECO:0000313" key="2">
    <source>
        <dbReference type="EMBL" id="KAF9511394.1"/>
    </source>
</evidence>
<dbReference type="SUPFAM" id="SSF53067">
    <property type="entry name" value="Actin-like ATPase domain"/>
    <property type="match status" value="2"/>
</dbReference>
<evidence type="ECO:0008006" key="4">
    <source>
        <dbReference type="Google" id="ProtNLM"/>
    </source>
</evidence>
<organism evidence="2 3">
    <name type="scientific">Hydnum rufescens UP504</name>
    <dbReference type="NCBI Taxonomy" id="1448309"/>
    <lineage>
        <taxon>Eukaryota</taxon>
        <taxon>Fungi</taxon>
        <taxon>Dikarya</taxon>
        <taxon>Basidiomycota</taxon>
        <taxon>Agaricomycotina</taxon>
        <taxon>Agaricomycetes</taxon>
        <taxon>Cantharellales</taxon>
        <taxon>Hydnaceae</taxon>
        <taxon>Hydnum</taxon>
    </lineage>
</organism>
<evidence type="ECO:0000256" key="1">
    <source>
        <dbReference type="RuleBase" id="RU000487"/>
    </source>
</evidence>
<sequence length="502" mass="55014">MSFRESSVVVIESGRYTVRAGRGLGDFLVPAPSVEIRACVGLRKNGMQVDAGPSSGLPLKLSRYLVGAALDDAEQAGEELDIFWPFKAGGIQDWAQAEAIWRYILFTALQLRRSQNEFPVILSILPNMSRGTHEMITQLFFERFNVAALSIFERPLLQLYAANNLSGIVVDIGRDVTDITPIIDCEIHRSGVRTVAIGVEDCELYLAHLLKSNTSVITQLNTPVQLSPELLNKTLVKLVRQVWRDGLIHVPFSEGFTPAQAPPEDDGGMNIAAVLVAGKEKAVIEAAGQRKKTAAQEKRAAASAAEKERVALDLVDVEFTFSAQGTLAGTTEERKVTITLGRERHQFCEPLFDPALLSRITPTPANKAYGKQLGGNIMGLQEAVRAATATVDSTQRFLVWDGIFLTGDMLSVKNLEAALHYRLSPYVIRDPETALHVQPTAIRMLKIPDYFAEYRERGDVLAAFLGACIVAKLTFTDSSGKNFVSKADYAEKGPTAIREIIL</sequence>
<protein>
    <recommendedName>
        <fullName evidence="4">Actin-related protein</fullName>
    </recommendedName>
</protein>
<evidence type="ECO:0000313" key="3">
    <source>
        <dbReference type="Proteomes" id="UP000886523"/>
    </source>
</evidence>